<dbReference type="SUPFAM" id="SSF103473">
    <property type="entry name" value="MFS general substrate transporter"/>
    <property type="match status" value="1"/>
</dbReference>
<feature type="transmembrane region" description="Helical" evidence="5">
    <location>
        <begin position="273"/>
        <end position="292"/>
    </location>
</feature>
<feature type="transmembrane region" description="Helical" evidence="5">
    <location>
        <begin position="21"/>
        <end position="40"/>
    </location>
</feature>
<comment type="subcellular location">
    <subcellularLocation>
        <location evidence="1">Cell membrane</location>
        <topology evidence="1">Multi-pass membrane protein</topology>
    </subcellularLocation>
</comment>
<feature type="transmembrane region" description="Helical" evidence="5">
    <location>
        <begin position="335"/>
        <end position="356"/>
    </location>
</feature>
<evidence type="ECO:0000256" key="4">
    <source>
        <dbReference type="ARBA" id="ARBA00023136"/>
    </source>
</evidence>
<organism evidence="7">
    <name type="scientific">Streptantibioticus silvisoli</name>
    <dbReference type="NCBI Taxonomy" id="2705255"/>
    <lineage>
        <taxon>Bacteria</taxon>
        <taxon>Bacillati</taxon>
        <taxon>Actinomycetota</taxon>
        <taxon>Actinomycetes</taxon>
        <taxon>Kitasatosporales</taxon>
        <taxon>Streptomycetaceae</taxon>
        <taxon>Streptantibioticus</taxon>
    </lineage>
</organism>
<keyword evidence="2 5" id="KW-0812">Transmembrane</keyword>
<feature type="transmembrane region" description="Helical" evidence="5">
    <location>
        <begin position="298"/>
        <end position="323"/>
    </location>
</feature>
<feature type="transmembrane region" description="Helical" evidence="5">
    <location>
        <begin position="145"/>
        <end position="166"/>
    </location>
</feature>
<dbReference type="InterPro" id="IPR052714">
    <property type="entry name" value="MFS_Exporter"/>
</dbReference>
<feature type="transmembrane region" description="Helical" evidence="5">
    <location>
        <begin position="172"/>
        <end position="191"/>
    </location>
</feature>
<dbReference type="PROSITE" id="PS50850">
    <property type="entry name" value="MFS"/>
    <property type="match status" value="1"/>
</dbReference>
<name>A0AA90KC01_9ACTN</name>
<dbReference type="GO" id="GO:0022857">
    <property type="term" value="F:transmembrane transporter activity"/>
    <property type="evidence" value="ECO:0007669"/>
    <property type="project" value="InterPro"/>
</dbReference>
<dbReference type="RefSeq" id="WP_271313420.1">
    <property type="nucleotide sequence ID" value="NZ_JABXJJ020000057.1"/>
</dbReference>
<evidence type="ECO:0000313" key="7">
    <source>
        <dbReference type="EMBL" id="MDI5973977.1"/>
    </source>
</evidence>
<dbReference type="Pfam" id="PF07690">
    <property type="entry name" value="MFS_1"/>
    <property type="match status" value="1"/>
</dbReference>
<feature type="transmembrane region" description="Helical" evidence="5">
    <location>
        <begin position="113"/>
        <end position="133"/>
    </location>
</feature>
<dbReference type="GO" id="GO:0005886">
    <property type="term" value="C:plasma membrane"/>
    <property type="evidence" value="ECO:0007669"/>
    <property type="project" value="UniProtKB-SubCell"/>
</dbReference>
<feature type="transmembrane region" description="Helical" evidence="5">
    <location>
        <begin position="52"/>
        <end position="71"/>
    </location>
</feature>
<dbReference type="EMBL" id="JABXJJ020000057">
    <property type="protein sequence ID" value="MDI5973977.1"/>
    <property type="molecule type" value="Genomic_DNA"/>
</dbReference>
<evidence type="ECO:0000259" key="6">
    <source>
        <dbReference type="PROSITE" id="PS50850"/>
    </source>
</evidence>
<comment type="caution">
    <text evidence="7">The sequence shown here is derived from an EMBL/GenBank/DDBJ whole genome shotgun (WGS) entry which is preliminary data.</text>
</comment>
<feature type="transmembrane region" description="Helical" evidence="5">
    <location>
        <begin position="362"/>
        <end position="379"/>
    </location>
</feature>
<evidence type="ECO:0000256" key="2">
    <source>
        <dbReference type="ARBA" id="ARBA00022692"/>
    </source>
</evidence>
<dbReference type="Gene3D" id="1.20.1250.20">
    <property type="entry name" value="MFS general substrate transporter like domains"/>
    <property type="match status" value="1"/>
</dbReference>
<dbReference type="InterPro" id="IPR020846">
    <property type="entry name" value="MFS_dom"/>
</dbReference>
<gene>
    <name evidence="7" type="ORF">POF50_032325</name>
</gene>
<reference evidence="7" key="1">
    <citation type="submission" date="2023-05" db="EMBL/GenBank/DDBJ databases">
        <title>Streptantibioticus silvisoli sp. nov., acidotolerant actinomycetes 1 from pine litter.</title>
        <authorList>
            <person name="Swiecimska M."/>
            <person name="Golinska P."/>
            <person name="Sangal V."/>
            <person name="Wachnowicz B."/>
            <person name="Goodfellow M."/>
        </authorList>
    </citation>
    <scope>NUCLEOTIDE SEQUENCE</scope>
    <source>
        <strain evidence="7">SL13</strain>
    </source>
</reference>
<dbReference type="InterPro" id="IPR036259">
    <property type="entry name" value="MFS_trans_sf"/>
</dbReference>
<dbReference type="InterPro" id="IPR011701">
    <property type="entry name" value="MFS"/>
</dbReference>
<feature type="domain" description="Major facilitator superfamily (MFS) profile" evidence="6">
    <location>
        <begin position="18"/>
        <end position="383"/>
    </location>
</feature>
<feature type="transmembrane region" description="Helical" evidence="5">
    <location>
        <begin position="212"/>
        <end position="237"/>
    </location>
</feature>
<keyword evidence="4 5" id="KW-0472">Membrane</keyword>
<dbReference type="PANTHER" id="PTHR23531:SF1">
    <property type="entry name" value="QUINOLENE RESISTANCE PROTEIN NORA"/>
    <property type="match status" value="1"/>
</dbReference>
<evidence type="ECO:0000256" key="5">
    <source>
        <dbReference type="SAM" id="Phobius"/>
    </source>
</evidence>
<evidence type="ECO:0000256" key="3">
    <source>
        <dbReference type="ARBA" id="ARBA00022989"/>
    </source>
</evidence>
<protein>
    <submittedName>
        <fullName evidence="7">MFS transporter</fullName>
    </submittedName>
</protein>
<sequence>MEKTCPHPAAPTKARRGALALALLGAFGGFASFYLLLSVVPEYALHGGSGPVGAGLCTGALMLTTVAIQPVVPRLLFVVGKRVTLASGGLLLGLPCLVMNLSDRLPALMGLSLLRGCGFGIIVVIGVTAVAELTPATKWGQGMGLYGAVVGVAGIIGSPSGVWIAHRAGYRWTFIAGGIATVAVLVSASSAPSTSSAPPGQRDALTGAVRKLVPPFLIEGASTMAYGIVFTFLPLIVGRAPAWTAPTALLAVQASCTLSRLMSGKLVDRHGGAALLVPAIVTTAAGTVTAVFPANPVIVILGMAVFGAGFGVIQNASLVVMLHTSQTVSVGIGSVAWNLAFDAGTGAGAVGGGIALGATDSRTVFLTMAVLLLATVAAVRRRT</sequence>
<accession>A0AA90KC01</accession>
<evidence type="ECO:0000256" key="1">
    <source>
        <dbReference type="ARBA" id="ARBA00004651"/>
    </source>
</evidence>
<dbReference type="PANTHER" id="PTHR23531">
    <property type="entry name" value="QUINOLENE RESISTANCE PROTEIN NORA"/>
    <property type="match status" value="1"/>
</dbReference>
<dbReference type="AlphaFoldDB" id="A0AA90KC01"/>
<keyword evidence="3 5" id="KW-1133">Transmembrane helix</keyword>
<proteinExistence type="predicted"/>